<evidence type="ECO:0000313" key="1">
    <source>
        <dbReference type="EMBL" id="KAK6544329.1"/>
    </source>
</evidence>
<evidence type="ECO:0000313" key="2">
    <source>
        <dbReference type="Proteomes" id="UP001365542"/>
    </source>
</evidence>
<dbReference type="SUPFAM" id="SSF52317">
    <property type="entry name" value="Class I glutamine amidotransferase-like"/>
    <property type="match status" value="1"/>
</dbReference>
<dbReference type="AlphaFoldDB" id="A0AAV9XQH1"/>
<dbReference type="EMBL" id="JAVHJO010000001">
    <property type="protein sequence ID" value="KAK6544329.1"/>
    <property type="molecule type" value="Genomic_DNA"/>
</dbReference>
<keyword evidence="2" id="KW-1185">Reference proteome</keyword>
<proteinExistence type="predicted"/>
<protein>
    <recommendedName>
        <fullName evidence="3">Glutamine amidotransferase domain-containing protein</fullName>
    </recommendedName>
</protein>
<dbReference type="Proteomes" id="UP001365542">
    <property type="component" value="Unassembled WGS sequence"/>
</dbReference>
<dbReference type="PANTHER" id="PTHR42695">
    <property type="entry name" value="GLUTAMINE AMIDOTRANSFERASE YLR126C-RELATED"/>
    <property type="match status" value="1"/>
</dbReference>
<dbReference type="InterPro" id="IPR029062">
    <property type="entry name" value="Class_I_gatase-like"/>
</dbReference>
<dbReference type="InterPro" id="IPR044992">
    <property type="entry name" value="ChyE-like"/>
</dbReference>
<accession>A0AAV9XQH1</accession>
<organism evidence="1 2">
    <name type="scientific">Orbilia ellipsospora</name>
    <dbReference type="NCBI Taxonomy" id="2528407"/>
    <lineage>
        <taxon>Eukaryota</taxon>
        <taxon>Fungi</taxon>
        <taxon>Dikarya</taxon>
        <taxon>Ascomycota</taxon>
        <taxon>Pezizomycotina</taxon>
        <taxon>Orbiliomycetes</taxon>
        <taxon>Orbiliales</taxon>
        <taxon>Orbiliaceae</taxon>
        <taxon>Orbilia</taxon>
    </lineage>
</organism>
<dbReference type="GO" id="GO:0005829">
    <property type="term" value="C:cytosol"/>
    <property type="evidence" value="ECO:0007669"/>
    <property type="project" value="TreeGrafter"/>
</dbReference>
<dbReference type="Gene3D" id="3.40.50.880">
    <property type="match status" value="1"/>
</dbReference>
<dbReference type="GO" id="GO:0005634">
    <property type="term" value="C:nucleus"/>
    <property type="evidence" value="ECO:0007669"/>
    <property type="project" value="TreeGrafter"/>
</dbReference>
<reference evidence="1 2" key="1">
    <citation type="submission" date="2019-10" db="EMBL/GenBank/DDBJ databases">
        <authorList>
            <person name="Palmer J.M."/>
        </authorList>
    </citation>
    <scope>NUCLEOTIDE SEQUENCE [LARGE SCALE GENOMIC DNA]</scope>
    <source>
        <strain evidence="1 2">TWF694</strain>
    </source>
</reference>
<dbReference type="PANTHER" id="PTHR42695:SF5">
    <property type="entry name" value="GLUTAMINE AMIDOTRANSFERASE YLR126C-RELATED"/>
    <property type="match status" value="1"/>
</dbReference>
<comment type="caution">
    <text evidence="1">The sequence shown here is derived from an EMBL/GenBank/DDBJ whole genome shotgun (WGS) entry which is preliminary data.</text>
</comment>
<sequence>MQPPLRIAVLDTDNPSADFQSKYGTHGDAFIRLLGNASMTLNPPLGPNDLHFRKWDVVNSSDYYPNIEEVDALIIVGSQDILDKNATDSTPWILKLTDFIRKVLTEQDRVRVIGVNFGHLIIGRALGCVIERVLHWEASISTVKLNDIGRKAYGRDELNIMELHRDNLVTLPVNPFPQLPNAILEIVGETDACAVQGLYTPGKVISLQGQPELDVQTMGALIQERLNSGYFRSDVATDALNRASWRNDGVYIAAAFLRFLLEP</sequence>
<name>A0AAV9XQH1_9PEZI</name>
<evidence type="ECO:0008006" key="3">
    <source>
        <dbReference type="Google" id="ProtNLM"/>
    </source>
</evidence>
<gene>
    <name evidence="1" type="ORF">TWF694_001029</name>
</gene>